<accession>A0ABU7KAL2</accession>
<reference evidence="1 2" key="1">
    <citation type="submission" date="2023-08" db="EMBL/GenBank/DDBJ databases">
        <authorList>
            <person name="Girao M."/>
            <person name="Carvalho M.F."/>
        </authorList>
    </citation>
    <scope>NUCLEOTIDE SEQUENCE [LARGE SCALE GENOMIC DNA]</scope>
    <source>
        <strain evidence="1 2">CT-R113</strain>
    </source>
</reference>
<comment type="caution">
    <text evidence="1">The sequence shown here is derived from an EMBL/GenBank/DDBJ whole genome shotgun (WGS) entry which is preliminary data.</text>
</comment>
<sequence length="214" mass="23779">MAYPLDVHRWTVVESSVNGQTWNDYIHRAYGRYSDDDLKRDLNTALEADGVSSPQELSEHIIASRGGVLPTGTTLRLVHRQPTCPPVDCLPGCPKMEPSSLIHWLGHNTVGTNLGHSLQRVGLVFIDHIRRARADGRVHDLRNVGDRAIGLLDQRLREYQGPFVSTADHIDDLLDQVGREADESVEDVRPQVREALEALRSGTRLLRAAARGTA</sequence>
<evidence type="ECO:0000313" key="2">
    <source>
        <dbReference type="Proteomes" id="UP001356095"/>
    </source>
</evidence>
<name>A0ABU7KAL2_9ACTN</name>
<keyword evidence="2" id="KW-1185">Reference proteome</keyword>
<organism evidence="1 2">
    <name type="scientific">Nocardiopsis codii</name>
    <dbReference type="NCBI Taxonomy" id="3065942"/>
    <lineage>
        <taxon>Bacteria</taxon>
        <taxon>Bacillati</taxon>
        <taxon>Actinomycetota</taxon>
        <taxon>Actinomycetes</taxon>
        <taxon>Streptosporangiales</taxon>
        <taxon>Nocardiopsidaceae</taxon>
        <taxon>Nocardiopsis</taxon>
    </lineage>
</organism>
<proteinExistence type="predicted"/>
<protein>
    <submittedName>
        <fullName evidence="1">Uncharacterized protein</fullName>
    </submittedName>
</protein>
<gene>
    <name evidence="1" type="ORF">Q8791_18810</name>
</gene>
<evidence type="ECO:0000313" key="1">
    <source>
        <dbReference type="EMBL" id="MEE2039271.1"/>
    </source>
</evidence>
<dbReference type="EMBL" id="JAUZMY010000018">
    <property type="protein sequence ID" value="MEE2039271.1"/>
    <property type="molecule type" value="Genomic_DNA"/>
</dbReference>
<dbReference type="RefSeq" id="WP_330093046.1">
    <property type="nucleotide sequence ID" value="NZ_JAUZMY010000018.1"/>
</dbReference>
<dbReference type="Proteomes" id="UP001356095">
    <property type="component" value="Unassembled WGS sequence"/>
</dbReference>